<evidence type="ECO:0000256" key="4">
    <source>
        <dbReference type="ARBA" id="ARBA00023163"/>
    </source>
</evidence>
<dbReference type="EMBL" id="BSTJ01000026">
    <property type="protein sequence ID" value="GLY81970.1"/>
    <property type="molecule type" value="Genomic_DNA"/>
</dbReference>
<accession>A0A9W6RY23</accession>
<feature type="domain" description="HTH lysR-type" evidence="5">
    <location>
        <begin position="18"/>
        <end position="75"/>
    </location>
</feature>
<dbReference type="PRINTS" id="PR00039">
    <property type="entry name" value="HTHLYSR"/>
</dbReference>
<dbReference type="PROSITE" id="PS50931">
    <property type="entry name" value="HTH_LYSR"/>
    <property type="match status" value="1"/>
</dbReference>
<gene>
    <name evidence="6" type="ORF">Airi01_102370</name>
</gene>
<reference evidence="6" key="1">
    <citation type="submission" date="2023-03" db="EMBL/GenBank/DDBJ databases">
        <title>Actinoallomurus iriomotensis NBRC 103681.</title>
        <authorList>
            <person name="Ichikawa N."/>
            <person name="Sato H."/>
            <person name="Tonouchi N."/>
        </authorList>
    </citation>
    <scope>NUCLEOTIDE SEQUENCE</scope>
    <source>
        <strain evidence="6">NBRC 103681</strain>
    </source>
</reference>
<dbReference type="InterPro" id="IPR036388">
    <property type="entry name" value="WH-like_DNA-bd_sf"/>
</dbReference>
<comment type="similarity">
    <text evidence="1">Belongs to the LysR transcriptional regulatory family.</text>
</comment>
<protein>
    <submittedName>
        <fullName evidence="6">LysR family transcriptional regulator</fullName>
    </submittedName>
</protein>
<dbReference type="PANTHER" id="PTHR30118:SF15">
    <property type="entry name" value="TRANSCRIPTIONAL REGULATORY PROTEIN"/>
    <property type="match status" value="1"/>
</dbReference>
<comment type="caution">
    <text evidence="6">The sequence shown here is derived from an EMBL/GenBank/DDBJ whole genome shotgun (WGS) entry which is preliminary data.</text>
</comment>
<keyword evidence="3" id="KW-0238">DNA-binding</keyword>
<dbReference type="InterPro" id="IPR050389">
    <property type="entry name" value="LysR-type_TF"/>
</dbReference>
<dbReference type="Pfam" id="PF00126">
    <property type="entry name" value="HTH_1"/>
    <property type="match status" value="1"/>
</dbReference>
<evidence type="ECO:0000256" key="3">
    <source>
        <dbReference type="ARBA" id="ARBA00023125"/>
    </source>
</evidence>
<keyword evidence="2" id="KW-0805">Transcription regulation</keyword>
<dbReference type="Pfam" id="PF03466">
    <property type="entry name" value="LysR_substrate"/>
    <property type="match status" value="1"/>
</dbReference>
<proteinExistence type="inferred from homology"/>
<evidence type="ECO:0000313" key="6">
    <source>
        <dbReference type="EMBL" id="GLY81970.1"/>
    </source>
</evidence>
<keyword evidence="4" id="KW-0804">Transcription</keyword>
<dbReference type="Proteomes" id="UP001165135">
    <property type="component" value="Unassembled WGS sequence"/>
</dbReference>
<organism evidence="6 7">
    <name type="scientific">Actinoallomurus iriomotensis</name>
    <dbReference type="NCBI Taxonomy" id="478107"/>
    <lineage>
        <taxon>Bacteria</taxon>
        <taxon>Bacillati</taxon>
        <taxon>Actinomycetota</taxon>
        <taxon>Actinomycetes</taxon>
        <taxon>Streptosporangiales</taxon>
        <taxon>Thermomonosporaceae</taxon>
        <taxon>Actinoallomurus</taxon>
    </lineage>
</organism>
<dbReference type="CDD" id="cd08417">
    <property type="entry name" value="PBP2_Nitroaromatics_like"/>
    <property type="match status" value="1"/>
</dbReference>
<dbReference type="SUPFAM" id="SSF46785">
    <property type="entry name" value="Winged helix' DNA-binding domain"/>
    <property type="match status" value="1"/>
</dbReference>
<dbReference type="GO" id="GO:0003677">
    <property type="term" value="F:DNA binding"/>
    <property type="evidence" value="ECO:0007669"/>
    <property type="project" value="UniProtKB-KW"/>
</dbReference>
<dbReference type="InterPro" id="IPR037402">
    <property type="entry name" value="YidZ_PBP2"/>
</dbReference>
<name>A0A9W6RY23_9ACTN</name>
<evidence type="ECO:0000313" key="7">
    <source>
        <dbReference type="Proteomes" id="UP001165135"/>
    </source>
</evidence>
<dbReference type="AlphaFoldDB" id="A0A9W6RY23"/>
<sequence length="317" mass="35087">MGAITTVDTVSGVNLASLDLNLLVALDALLEQRSVTRAAEQLHLSQPALSASLARLRRHFNDQLLTRVGNEYRLTPLAVRLKERTREAVGSIERVFSAESDFDPATSRREFSLALSDYATAVFGATLAAQLSAEAPHARLRFIANTPSFVDRAHQLLLGVDLLVMPHGFLTDLSCEDLYEDDWVCVTSVDNPAAEKGLTVDDLRTLPWVLTYYGPTAATPASRQLQLLGIEPTAQVITENFLTIPDLVAGTDRIAVLQRRLADRLPTDTDIRVAQCPVPLTPLVEAMWWHPIYDDDPEHTYVRNLVLRATETLRRPA</sequence>
<dbReference type="PANTHER" id="PTHR30118">
    <property type="entry name" value="HTH-TYPE TRANSCRIPTIONAL REGULATOR LEUO-RELATED"/>
    <property type="match status" value="1"/>
</dbReference>
<dbReference type="Gene3D" id="1.10.10.10">
    <property type="entry name" value="Winged helix-like DNA-binding domain superfamily/Winged helix DNA-binding domain"/>
    <property type="match status" value="1"/>
</dbReference>
<dbReference type="Gene3D" id="3.40.190.10">
    <property type="entry name" value="Periplasmic binding protein-like II"/>
    <property type="match status" value="2"/>
</dbReference>
<evidence type="ECO:0000259" key="5">
    <source>
        <dbReference type="PROSITE" id="PS50931"/>
    </source>
</evidence>
<dbReference type="InterPro" id="IPR036390">
    <property type="entry name" value="WH_DNA-bd_sf"/>
</dbReference>
<dbReference type="InterPro" id="IPR000847">
    <property type="entry name" value="LysR_HTH_N"/>
</dbReference>
<dbReference type="SUPFAM" id="SSF53850">
    <property type="entry name" value="Periplasmic binding protein-like II"/>
    <property type="match status" value="1"/>
</dbReference>
<dbReference type="InterPro" id="IPR005119">
    <property type="entry name" value="LysR_subst-bd"/>
</dbReference>
<evidence type="ECO:0000256" key="2">
    <source>
        <dbReference type="ARBA" id="ARBA00023015"/>
    </source>
</evidence>
<evidence type="ECO:0000256" key="1">
    <source>
        <dbReference type="ARBA" id="ARBA00009437"/>
    </source>
</evidence>
<dbReference type="GO" id="GO:0003700">
    <property type="term" value="F:DNA-binding transcription factor activity"/>
    <property type="evidence" value="ECO:0007669"/>
    <property type="project" value="InterPro"/>
</dbReference>